<accession>A0A1I0RV36</accession>
<dbReference type="OrthoDB" id="1241134at2"/>
<reference evidence="3" key="1">
    <citation type="submission" date="2016-10" db="EMBL/GenBank/DDBJ databases">
        <authorList>
            <person name="Varghese N."/>
            <person name="Submissions S."/>
        </authorList>
    </citation>
    <scope>NUCLEOTIDE SEQUENCE [LARGE SCALE GENOMIC DNA]</scope>
    <source>
        <strain evidence="3">DSM 17724</strain>
    </source>
</reference>
<dbReference type="RefSeq" id="WP_089794438.1">
    <property type="nucleotide sequence ID" value="NZ_FOIU01000002.1"/>
</dbReference>
<keyword evidence="3" id="KW-1185">Reference proteome</keyword>
<evidence type="ECO:0000313" key="3">
    <source>
        <dbReference type="Proteomes" id="UP000199469"/>
    </source>
</evidence>
<sequence length="251" mass="28744">MKKILFLLVIGLFTLQSCSINSEVTYHKDSASTTMMDIDMKEAMTMFKSMIPDSAKTDKKEFGELEKLPRTWTSLYELEKKEGKLKTDNPDSIRIMKKVFMKSNFDNDELAGFSMKMDHFTKADYTAVGKLSKNEQLPIDQLAMNSWDGKTLTIDTEKLGLNGIKEILADKGISDEKAEMSMGTLKMMYKKIGTTLKFENKIKSISGKHDWITKADDYSVKINYDLDYLFGEEKDKKPLKNMDKKIVIVTE</sequence>
<dbReference type="Proteomes" id="UP000199469">
    <property type="component" value="Unassembled WGS sequence"/>
</dbReference>
<dbReference type="AlphaFoldDB" id="A0A1I0RV36"/>
<proteinExistence type="predicted"/>
<evidence type="ECO:0000313" key="2">
    <source>
        <dbReference type="EMBL" id="SEW45155.1"/>
    </source>
</evidence>
<dbReference type="PROSITE" id="PS51257">
    <property type="entry name" value="PROKAR_LIPOPROTEIN"/>
    <property type="match status" value="1"/>
</dbReference>
<dbReference type="EMBL" id="FOIU01000002">
    <property type="protein sequence ID" value="SEW45155.1"/>
    <property type="molecule type" value="Genomic_DNA"/>
</dbReference>
<name>A0A1I0RV36_9FLAO</name>
<evidence type="ECO:0008006" key="4">
    <source>
        <dbReference type="Google" id="ProtNLM"/>
    </source>
</evidence>
<dbReference type="STRING" id="356305.SAMN05421841_3286"/>
<evidence type="ECO:0000256" key="1">
    <source>
        <dbReference type="SAM" id="SignalP"/>
    </source>
</evidence>
<protein>
    <recommendedName>
        <fullName evidence="4">Lipoprotein</fullName>
    </recommendedName>
</protein>
<keyword evidence="1" id="KW-0732">Signal</keyword>
<feature type="chain" id="PRO_5011486600" description="Lipoprotein" evidence="1">
    <location>
        <begin position="23"/>
        <end position="251"/>
    </location>
</feature>
<feature type="signal peptide" evidence="1">
    <location>
        <begin position="1"/>
        <end position="22"/>
    </location>
</feature>
<organism evidence="2 3">
    <name type="scientific">Chryseobacterium wanjuense</name>
    <dbReference type="NCBI Taxonomy" id="356305"/>
    <lineage>
        <taxon>Bacteria</taxon>
        <taxon>Pseudomonadati</taxon>
        <taxon>Bacteroidota</taxon>
        <taxon>Flavobacteriia</taxon>
        <taxon>Flavobacteriales</taxon>
        <taxon>Weeksellaceae</taxon>
        <taxon>Chryseobacterium group</taxon>
        <taxon>Chryseobacterium</taxon>
    </lineage>
</organism>
<gene>
    <name evidence="2" type="ORF">SAMN05421841_3286</name>
</gene>